<keyword evidence="2" id="KW-0238">DNA-binding</keyword>
<dbReference type="PROSITE" id="PS00041">
    <property type="entry name" value="HTH_ARAC_FAMILY_1"/>
    <property type="match status" value="1"/>
</dbReference>
<dbReference type="InterPro" id="IPR003313">
    <property type="entry name" value="AraC-bd"/>
</dbReference>
<dbReference type="Pfam" id="PF02311">
    <property type="entry name" value="AraC_binding"/>
    <property type="match status" value="1"/>
</dbReference>
<feature type="domain" description="HTH araC/xylS-type" evidence="4">
    <location>
        <begin position="193"/>
        <end position="291"/>
    </location>
</feature>
<dbReference type="InterPro" id="IPR018062">
    <property type="entry name" value="HTH_AraC-typ_CS"/>
</dbReference>
<dbReference type="SUPFAM" id="SSF51215">
    <property type="entry name" value="Regulatory protein AraC"/>
    <property type="match status" value="1"/>
</dbReference>
<sequence>MANLTVLQDGSERIHYSNPFIPIYACRGNLRGLSGMAALCHWHEEVEFLLPFKGHLYYNINGARLLIPQGDAVFVNSRNLHYGFSDGGTDCEYICVAFRPQLLCSCEGFRQQYVLPVVTHTSLSHALLDHGDSELAGAFGALWRLDALYREKPEGYEMAAMGALYQLWPAIYSLAKSRGGRTGTADGKLDTLRRMLDFIRTHYAERITLNQIAAAGGVCRSSCCQIFRENLHQTPNDYLNSFRVEQGMALLRSTALPVTEISALCGFNSPSYFAEMFLKQKGCTPSAYRKNL</sequence>
<accession>A0A9D1J552</accession>
<dbReference type="InterPro" id="IPR018060">
    <property type="entry name" value="HTH_AraC"/>
</dbReference>
<evidence type="ECO:0000313" key="5">
    <source>
        <dbReference type="EMBL" id="HIR61163.1"/>
    </source>
</evidence>
<dbReference type="SMART" id="SM00342">
    <property type="entry name" value="HTH_ARAC"/>
    <property type="match status" value="1"/>
</dbReference>
<gene>
    <name evidence="5" type="ORF">IAB37_06295</name>
</gene>
<dbReference type="Pfam" id="PF12833">
    <property type="entry name" value="HTH_18"/>
    <property type="match status" value="1"/>
</dbReference>
<evidence type="ECO:0000313" key="6">
    <source>
        <dbReference type="Proteomes" id="UP000824241"/>
    </source>
</evidence>
<proteinExistence type="predicted"/>
<dbReference type="PRINTS" id="PR00032">
    <property type="entry name" value="HTHARAC"/>
</dbReference>
<dbReference type="SUPFAM" id="SSF46689">
    <property type="entry name" value="Homeodomain-like"/>
    <property type="match status" value="2"/>
</dbReference>
<evidence type="ECO:0000256" key="1">
    <source>
        <dbReference type="ARBA" id="ARBA00023015"/>
    </source>
</evidence>
<dbReference type="EMBL" id="DVHA01000199">
    <property type="protein sequence ID" value="HIR61163.1"/>
    <property type="molecule type" value="Genomic_DNA"/>
</dbReference>
<dbReference type="GO" id="GO:0043565">
    <property type="term" value="F:sequence-specific DNA binding"/>
    <property type="evidence" value="ECO:0007669"/>
    <property type="project" value="InterPro"/>
</dbReference>
<evidence type="ECO:0000256" key="3">
    <source>
        <dbReference type="ARBA" id="ARBA00023163"/>
    </source>
</evidence>
<evidence type="ECO:0000259" key="4">
    <source>
        <dbReference type="PROSITE" id="PS01124"/>
    </source>
</evidence>
<protein>
    <submittedName>
        <fullName evidence="5">Helix-turn-helix transcriptional regulator</fullName>
    </submittedName>
</protein>
<name>A0A9D1J552_9FIRM</name>
<dbReference type="Proteomes" id="UP000824241">
    <property type="component" value="Unassembled WGS sequence"/>
</dbReference>
<dbReference type="Gene3D" id="1.10.10.60">
    <property type="entry name" value="Homeodomain-like"/>
    <property type="match status" value="2"/>
</dbReference>
<dbReference type="AlphaFoldDB" id="A0A9D1J552"/>
<dbReference type="InterPro" id="IPR009057">
    <property type="entry name" value="Homeodomain-like_sf"/>
</dbReference>
<reference evidence="5" key="2">
    <citation type="journal article" date="2021" name="PeerJ">
        <title>Extensive microbial diversity within the chicken gut microbiome revealed by metagenomics and culture.</title>
        <authorList>
            <person name="Gilroy R."/>
            <person name="Ravi A."/>
            <person name="Getino M."/>
            <person name="Pursley I."/>
            <person name="Horton D.L."/>
            <person name="Alikhan N.F."/>
            <person name="Baker D."/>
            <person name="Gharbi K."/>
            <person name="Hall N."/>
            <person name="Watson M."/>
            <person name="Adriaenssens E.M."/>
            <person name="Foster-Nyarko E."/>
            <person name="Jarju S."/>
            <person name="Secka A."/>
            <person name="Antonio M."/>
            <person name="Oren A."/>
            <person name="Chaudhuri R.R."/>
            <person name="La Ragione R."/>
            <person name="Hildebrand F."/>
            <person name="Pallen M.J."/>
        </authorList>
    </citation>
    <scope>NUCLEOTIDE SEQUENCE</scope>
    <source>
        <strain evidence="5">CHK189-12415</strain>
    </source>
</reference>
<dbReference type="PROSITE" id="PS01124">
    <property type="entry name" value="HTH_ARAC_FAMILY_2"/>
    <property type="match status" value="1"/>
</dbReference>
<dbReference type="Gene3D" id="2.60.120.10">
    <property type="entry name" value="Jelly Rolls"/>
    <property type="match status" value="1"/>
</dbReference>
<dbReference type="InterPro" id="IPR037923">
    <property type="entry name" value="HTH-like"/>
</dbReference>
<dbReference type="InterPro" id="IPR014710">
    <property type="entry name" value="RmlC-like_jellyroll"/>
</dbReference>
<dbReference type="PANTHER" id="PTHR43280:SF28">
    <property type="entry name" value="HTH-TYPE TRANSCRIPTIONAL ACTIVATOR RHAS"/>
    <property type="match status" value="1"/>
</dbReference>
<organism evidence="5 6">
    <name type="scientific">Candidatus Faecivivens stercoravium</name>
    <dbReference type="NCBI Taxonomy" id="2840803"/>
    <lineage>
        <taxon>Bacteria</taxon>
        <taxon>Bacillati</taxon>
        <taxon>Bacillota</taxon>
        <taxon>Clostridia</taxon>
        <taxon>Eubacteriales</taxon>
        <taxon>Oscillospiraceae</taxon>
        <taxon>Oscillospiraceae incertae sedis</taxon>
        <taxon>Candidatus Faecivivens</taxon>
    </lineage>
</organism>
<keyword evidence="3" id="KW-0804">Transcription</keyword>
<keyword evidence="1" id="KW-0805">Transcription regulation</keyword>
<comment type="caution">
    <text evidence="5">The sequence shown here is derived from an EMBL/GenBank/DDBJ whole genome shotgun (WGS) entry which is preliminary data.</text>
</comment>
<evidence type="ECO:0000256" key="2">
    <source>
        <dbReference type="ARBA" id="ARBA00023125"/>
    </source>
</evidence>
<dbReference type="PANTHER" id="PTHR43280">
    <property type="entry name" value="ARAC-FAMILY TRANSCRIPTIONAL REGULATOR"/>
    <property type="match status" value="1"/>
</dbReference>
<reference evidence="5" key="1">
    <citation type="submission" date="2020-10" db="EMBL/GenBank/DDBJ databases">
        <authorList>
            <person name="Gilroy R."/>
        </authorList>
    </citation>
    <scope>NUCLEOTIDE SEQUENCE</scope>
    <source>
        <strain evidence="5">CHK189-12415</strain>
    </source>
</reference>
<dbReference type="InterPro" id="IPR020449">
    <property type="entry name" value="Tscrpt_reg_AraC-type_HTH"/>
</dbReference>
<dbReference type="GO" id="GO:0003700">
    <property type="term" value="F:DNA-binding transcription factor activity"/>
    <property type="evidence" value="ECO:0007669"/>
    <property type="project" value="InterPro"/>
</dbReference>